<dbReference type="GO" id="GO:0003677">
    <property type="term" value="F:DNA binding"/>
    <property type="evidence" value="ECO:0007669"/>
    <property type="project" value="UniProtKB-KW"/>
</dbReference>
<dbReference type="EMBL" id="JACDUU010000005">
    <property type="protein sequence ID" value="MBA2871875.1"/>
    <property type="molecule type" value="Genomic_DNA"/>
</dbReference>
<keyword evidence="2" id="KW-0815">Transposition</keyword>
<evidence type="ECO:0000256" key="4">
    <source>
        <dbReference type="ARBA" id="ARBA00023172"/>
    </source>
</evidence>
<gene>
    <name evidence="7" type="ORF">HNQ85_002165</name>
</gene>
<evidence type="ECO:0000256" key="3">
    <source>
        <dbReference type="ARBA" id="ARBA00023125"/>
    </source>
</evidence>
<dbReference type="GO" id="GO:0015074">
    <property type="term" value="P:DNA integration"/>
    <property type="evidence" value="ECO:0007669"/>
    <property type="project" value="InterPro"/>
</dbReference>
<evidence type="ECO:0000313" key="8">
    <source>
        <dbReference type="Proteomes" id="UP000580891"/>
    </source>
</evidence>
<dbReference type="Pfam" id="PF00665">
    <property type="entry name" value="rve"/>
    <property type="match status" value="1"/>
</dbReference>
<evidence type="ECO:0000313" key="7">
    <source>
        <dbReference type="EMBL" id="MBA2871875.1"/>
    </source>
</evidence>
<comment type="similarity">
    <text evidence="1">Belongs to the transposase IS21/IS408/IS1162 family.</text>
</comment>
<dbReference type="InterPro" id="IPR012337">
    <property type="entry name" value="RNaseH-like_sf"/>
</dbReference>
<evidence type="ECO:0000256" key="1">
    <source>
        <dbReference type="ARBA" id="ARBA00009277"/>
    </source>
</evidence>
<comment type="caution">
    <text evidence="7">The sequence shown here is derived from an EMBL/GenBank/DDBJ whole genome shotgun (WGS) entry which is preliminary data.</text>
</comment>
<dbReference type="PANTHER" id="PTHR35004">
    <property type="entry name" value="TRANSPOSASE RV3428C-RELATED"/>
    <property type="match status" value="1"/>
</dbReference>
<dbReference type="Pfam" id="PF22483">
    <property type="entry name" value="Mu-transpos_C_2"/>
    <property type="match status" value="1"/>
</dbReference>
<keyword evidence="8" id="KW-1185">Reference proteome</keyword>
<dbReference type="GO" id="GO:0032196">
    <property type="term" value="P:transposition"/>
    <property type="evidence" value="ECO:0007669"/>
    <property type="project" value="UniProtKB-KW"/>
</dbReference>
<dbReference type="InterPro" id="IPR017894">
    <property type="entry name" value="HTH_IS21_transposase_type"/>
</dbReference>
<dbReference type="SUPFAM" id="SSF53098">
    <property type="entry name" value="Ribonuclease H-like"/>
    <property type="match status" value="1"/>
</dbReference>
<protein>
    <submittedName>
        <fullName evidence="7">Transposase</fullName>
    </submittedName>
</protein>
<feature type="domain" description="HTH IS21-type" evidence="5">
    <location>
        <begin position="1"/>
        <end position="49"/>
    </location>
</feature>
<evidence type="ECO:0000256" key="2">
    <source>
        <dbReference type="ARBA" id="ARBA00022578"/>
    </source>
</evidence>
<keyword evidence="3" id="KW-0238">DNA-binding</keyword>
<organism evidence="7 8">
    <name type="scientific">[Anoxybacillus] calidus</name>
    <dbReference type="NCBI Taxonomy" id="575178"/>
    <lineage>
        <taxon>Bacteria</taxon>
        <taxon>Bacillati</taxon>
        <taxon>Bacillota</taxon>
        <taxon>Bacilli</taxon>
        <taxon>Bacillales</taxon>
        <taxon>Anoxybacillaceae</taxon>
        <taxon>Paranoxybacillus</taxon>
    </lineage>
</organism>
<dbReference type="Proteomes" id="UP000580891">
    <property type="component" value="Unassembled WGS sequence"/>
</dbReference>
<evidence type="ECO:0000259" key="5">
    <source>
        <dbReference type="PROSITE" id="PS50531"/>
    </source>
</evidence>
<dbReference type="AlphaFoldDB" id="A0A7V9Z0W5"/>
<dbReference type="PROSITE" id="PS50994">
    <property type="entry name" value="INTEGRASE"/>
    <property type="match status" value="1"/>
</dbReference>
<dbReference type="NCBIfam" id="NF033546">
    <property type="entry name" value="transpos_IS21"/>
    <property type="match status" value="1"/>
</dbReference>
<evidence type="ECO:0000259" key="6">
    <source>
        <dbReference type="PROSITE" id="PS50994"/>
    </source>
</evidence>
<dbReference type="PANTHER" id="PTHR35004:SF7">
    <property type="entry name" value="INTEGRASE PROTEIN"/>
    <property type="match status" value="1"/>
</dbReference>
<dbReference type="InterPro" id="IPR054353">
    <property type="entry name" value="IstA-like_C"/>
</dbReference>
<proteinExistence type="inferred from homology"/>
<dbReference type="InterPro" id="IPR001584">
    <property type="entry name" value="Integrase_cat-core"/>
</dbReference>
<dbReference type="PROSITE" id="PS50531">
    <property type="entry name" value="HTH_IS21"/>
    <property type="match status" value="1"/>
</dbReference>
<dbReference type="GO" id="GO:0006310">
    <property type="term" value="P:DNA recombination"/>
    <property type="evidence" value="ECO:0007669"/>
    <property type="project" value="UniProtKB-KW"/>
</dbReference>
<accession>A0A7V9Z0W5</accession>
<name>A0A7V9Z0W5_9BACL</name>
<dbReference type="InterPro" id="IPR036397">
    <property type="entry name" value="RNaseH_sf"/>
</dbReference>
<keyword evidence="4" id="KW-0233">DNA recombination</keyword>
<dbReference type="Gene3D" id="3.30.420.10">
    <property type="entry name" value="Ribonuclease H-like superfamily/Ribonuclease H"/>
    <property type="match status" value="1"/>
</dbReference>
<reference evidence="7 8" key="1">
    <citation type="submission" date="2020-07" db="EMBL/GenBank/DDBJ databases">
        <title>Genomic Encyclopedia of Type Strains, Phase IV (KMG-IV): sequencing the most valuable type-strain genomes for metagenomic binning, comparative biology and taxonomic classification.</title>
        <authorList>
            <person name="Goeker M."/>
        </authorList>
    </citation>
    <scope>NUCLEOTIDE SEQUENCE [LARGE SCALE GENOMIC DNA]</scope>
    <source>
        <strain evidence="7 8">DSM 25220</strain>
    </source>
</reference>
<sequence>MKINKSQLARELNVDRRTVDKYLKGYVPKKKRNRSSKIDPYYEVIAELLSEESKQVFYYKRVLWQYLKDHHGLQCSSSAFRAYIARKPEFQAYFTEGKRTKTNKPVVRYETAPGKQAQFDWKENIRYVTKEGEVLSVQVGVFLLSYSRFRTFLLTLSRTQGMLMDFLAQTFEIIGGVPKTILFDNMKTVMDEARTTYSKGVVNERFDQFAKDYGFDIHPCIAGRPRTKGKVETTMKLIDEIHAYQGKLSYEELQDFIQSLCERINHSYHQGTGKIPILAFQQEKNLLLPLPRKEIRDSYKIKHIPVKVNSAGMISYKGNQYSVPMDYQGKTVNVQVYDERMYVYYNTKLIAEHPVSSLKMNYKEEHYIQALSQDLPHYPDVGELAKKNLLAIHEVYKNE</sequence>
<feature type="domain" description="Integrase catalytic" evidence="6">
    <location>
        <begin position="109"/>
        <end position="284"/>
    </location>
</feature>